<dbReference type="Proteomes" id="UP000827872">
    <property type="component" value="Linkage Group LG07"/>
</dbReference>
<evidence type="ECO:0000313" key="2">
    <source>
        <dbReference type="Proteomes" id="UP000827872"/>
    </source>
</evidence>
<reference evidence="1" key="1">
    <citation type="submission" date="2021-08" db="EMBL/GenBank/DDBJ databases">
        <title>The first chromosome-level gecko genome reveals the dynamic sex chromosomes of Neotropical dwarf geckos (Sphaerodactylidae: Sphaerodactylus).</title>
        <authorList>
            <person name="Pinto B.J."/>
            <person name="Keating S.E."/>
            <person name="Gamble T."/>
        </authorList>
    </citation>
    <scope>NUCLEOTIDE SEQUENCE</scope>
    <source>
        <strain evidence="1">TG3544</strain>
    </source>
</reference>
<comment type="caution">
    <text evidence="1">The sequence shown here is derived from an EMBL/GenBank/DDBJ whole genome shotgun (WGS) entry which is preliminary data.</text>
</comment>
<proteinExistence type="predicted"/>
<keyword evidence="2" id="KW-1185">Reference proteome</keyword>
<dbReference type="EMBL" id="CM037620">
    <property type="protein sequence ID" value="KAH7995711.1"/>
    <property type="molecule type" value="Genomic_DNA"/>
</dbReference>
<evidence type="ECO:0000313" key="1">
    <source>
        <dbReference type="EMBL" id="KAH7995711.1"/>
    </source>
</evidence>
<accession>A0ACB8ETB1</accession>
<sequence length="86" mass="10162">MPQIWPWVAKGTYCLVPKTSPLREPNFSLLQSEEIVAELVYRFLIPPRKCKMAIKERKVRGRPRENTSTPLHQIIHRDHHRSLCTM</sequence>
<name>A0ACB8ETB1_9SAUR</name>
<organism evidence="1 2">
    <name type="scientific">Sphaerodactylus townsendi</name>
    <dbReference type="NCBI Taxonomy" id="933632"/>
    <lineage>
        <taxon>Eukaryota</taxon>
        <taxon>Metazoa</taxon>
        <taxon>Chordata</taxon>
        <taxon>Craniata</taxon>
        <taxon>Vertebrata</taxon>
        <taxon>Euteleostomi</taxon>
        <taxon>Lepidosauria</taxon>
        <taxon>Squamata</taxon>
        <taxon>Bifurcata</taxon>
        <taxon>Gekkota</taxon>
        <taxon>Sphaerodactylidae</taxon>
        <taxon>Sphaerodactylus</taxon>
    </lineage>
</organism>
<protein>
    <submittedName>
        <fullName evidence="1">Uncharacterized protein</fullName>
    </submittedName>
</protein>
<gene>
    <name evidence="1" type="ORF">K3G42_027791</name>
</gene>